<dbReference type="NCBIfam" id="TIGR00981">
    <property type="entry name" value="rpsL_bact"/>
    <property type="match status" value="1"/>
</dbReference>
<keyword evidence="2 4" id="KW-0689">Ribosomal protein</keyword>
<gene>
    <name evidence="5" type="primary">rps12</name>
</gene>
<sequence length="119" mass="13295">MNRIIKLIKKSRKKYNNLGSFPQESAVCLKVLTISPKKPNSANRRVCKIKLVKTKRSLIAKIPGQGHNLQQHSTILIRCGRSRDLIGVRNVAIRGKFDLAAVSSRASSRSIYGVKTLKK</sequence>
<organism evidence="5">
    <name type="scientific">Phaeocystis antarctica</name>
    <dbReference type="NCBI Taxonomy" id="33657"/>
    <lineage>
        <taxon>Eukaryota</taxon>
        <taxon>Haptista</taxon>
        <taxon>Haptophyta</taxon>
        <taxon>Prymnesiophyceae</taxon>
        <taxon>Phaeocystales</taxon>
        <taxon>Phaeocystaceae</taxon>
        <taxon>Phaeocystis</taxon>
    </lineage>
</organism>
<dbReference type="GO" id="GO:0006412">
    <property type="term" value="P:translation"/>
    <property type="evidence" value="ECO:0007669"/>
    <property type="project" value="InterPro"/>
</dbReference>
<geneLocation type="mitochondrion" evidence="5"/>
<dbReference type="InterPro" id="IPR012340">
    <property type="entry name" value="NA-bd_OB-fold"/>
</dbReference>
<keyword evidence="5" id="KW-0496">Mitochondrion</keyword>
<proteinExistence type="inferred from homology"/>
<evidence type="ECO:0000256" key="3">
    <source>
        <dbReference type="ARBA" id="ARBA00023274"/>
    </source>
</evidence>
<evidence type="ECO:0000256" key="4">
    <source>
        <dbReference type="RuleBase" id="RU003622"/>
    </source>
</evidence>
<dbReference type="PANTHER" id="PTHR11652">
    <property type="entry name" value="30S RIBOSOMAL PROTEIN S12 FAMILY MEMBER"/>
    <property type="match status" value="1"/>
</dbReference>
<dbReference type="AlphaFoldDB" id="G9FIQ8"/>
<dbReference type="PRINTS" id="PR01034">
    <property type="entry name" value="RIBOSOMALS12"/>
</dbReference>
<evidence type="ECO:0000256" key="2">
    <source>
        <dbReference type="ARBA" id="ARBA00022980"/>
    </source>
</evidence>
<evidence type="ECO:0000256" key="1">
    <source>
        <dbReference type="ARBA" id="ARBA00005657"/>
    </source>
</evidence>
<accession>G9FIQ8</accession>
<dbReference type="Gene3D" id="2.40.50.140">
    <property type="entry name" value="Nucleic acid-binding proteins"/>
    <property type="match status" value="1"/>
</dbReference>
<keyword evidence="3 4" id="KW-0687">Ribonucleoprotein</keyword>
<dbReference type="InterPro" id="IPR005679">
    <property type="entry name" value="Ribosomal_uS12_bac"/>
</dbReference>
<dbReference type="EMBL" id="JN131834">
    <property type="protein sequence ID" value="AEK80004.1"/>
    <property type="molecule type" value="Genomic_DNA"/>
</dbReference>
<evidence type="ECO:0000313" key="5">
    <source>
        <dbReference type="EMBL" id="AEK80004.1"/>
    </source>
</evidence>
<dbReference type="GO" id="GO:0003735">
    <property type="term" value="F:structural constituent of ribosome"/>
    <property type="evidence" value="ECO:0007669"/>
    <property type="project" value="InterPro"/>
</dbReference>
<dbReference type="SUPFAM" id="SSF50249">
    <property type="entry name" value="Nucleic acid-binding proteins"/>
    <property type="match status" value="1"/>
</dbReference>
<dbReference type="PROSITE" id="PS00055">
    <property type="entry name" value="RIBOSOMAL_S12"/>
    <property type="match status" value="1"/>
</dbReference>
<dbReference type="GO" id="GO:0015935">
    <property type="term" value="C:small ribosomal subunit"/>
    <property type="evidence" value="ECO:0007669"/>
    <property type="project" value="InterPro"/>
</dbReference>
<dbReference type="InterPro" id="IPR006032">
    <property type="entry name" value="Ribosomal_uS12"/>
</dbReference>
<reference evidence="5" key="1">
    <citation type="journal article" date="2014" name="Mol. Phylogenet. Evol.">
        <title>Massive difference in synonymous substitution rates among mitochondrial, plastid, and nuclear genes of Phaeocystis algae.</title>
        <authorList>
            <person name="Smith D.R."/>
            <person name="Arrigo K.R."/>
            <person name="Alderkamp A.C."/>
            <person name="Allen A.E."/>
        </authorList>
    </citation>
    <scope>NUCLEOTIDE SEQUENCE</scope>
    <source>
        <strain evidence="5">CCMP1374</strain>
    </source>
</reference>
<dbReference type="PIRSF" id="PIRSF002133">
    <property type="entry name" value="Ribosomal_S12/S23"/>
    <property type="match status" value="1"/>
</dbReference>
<comment type="similarity">
    <text evidence="1 4">Belongs to the universal ribosomal protein uS12 family.</text>
</comment>
<protein>
    <submittedName>
        <fullName evidence="5">Ribosomal protein S12</fullName>
    </submittedName>
</protein>
<dbReference type="Pfam" id="PF00164">
    <property type="entry name" value="Ribosom_S12_S23"/>
    <property type="match status" value="1"/>
</dbReference>
<name>G9FIQ8_9EUKA</name>